<evidence type="ECO:0000313" key="5">
    <source>
        <dbReference type="Proteomes" id="UP000254889"/>
    </source>
</evidence>
<dbReference type="InterPro" id="IPR050595">
    <property type="entry name" value="Bact_response_regulator"/>
</dbReference>
<dbReference type="PROSITE" id="PS50110">
    <property type="entry name" value="RESPONSE_REGULATORY"/>
    <property type="match status" value="1"/>
</dbReference>
<evidence type="ECO:0000259" key="3">
    <source>
        <dbReference type="PROSITE" id="PS50110"/>
    </source>
</evidence>
<dbReference type="InterPro" id="IPR011006">
    <property type="entry name" value="CheY-like_superfamily"/>
</dbReference>
<dbReference type="PANTHER" id="PTHR44591:SF25">
    <property type="entry name" value="CHEMOTAXIS TWO-COMPONENT RESPONSE REGULATOR"/>
    <property type="match status" value="1"/>
</dbReference>
<evidence type="ECO:0000313" key="4">
    <source>
        <dbReference type="EMBL" id="AXK84068.1"/>
    </source>
</evidence>
<keyword evidence="5" id="KW-1185">Reference proteome</keyword>
<dbReference type="RefSeq" id="WP_115694447.1">
    <property type="nucleotide sequence ID" value="NZ_CP031417.1"/>
</dbReference>
<dbReference type="Proteomes" id="UP000254889">
    <property type="component" value="Chromosome"/>
</dbReference>
<keyword evidence="1 2" id="KW-0597">Phosphoprotein</keyword>
<proteinExistence type="predicted"/>
<dbReference type="SUPFAM" id="SSF52172">
    <property type="entry name" value="CheY-like"/>
    <property type="match status" value="1"/>
</dbReference>
<dbReference type="GO" id="GO:0000160">
    <property type="term" value="P:phosphorelay signal transduction system"/>
    <property type="evidence" value="ECO:0007669"/>
    <property type="project" value="InterPro"/>
</dbReference>
<dbReference type="InterPro" id="IPR001789">
    <property type="entry name" value="Sig_transdc_resp-reg_receiver"/>
</dbReference>
<dbReference type="Gene3D" id="3.40.50.2300">
    <property type="match status" value="1"/>
</dbReference>
<evidence type="ECO:0000256" key="2">
    <source>
        <dbReference type="PROSITE-ProRule" id="PRU00169"/>
    </source>
</evidence>
<feature type="modified residue" description="4-aspartylphosphate" evidence="2">
    <location>
        <position position="53"/>
    </location>
</feature>
<dbReference type="OrthoDB" id="9786548at2"/>
<dbReference type="KEGG" id="ptaw:DW352_16405"/>
<organism evidence="4 5">
    <name type="scientific">Pseudolabrys taiwanensis</name>
    <dbReference type="NCBI Taxonomy" id="331696"/>
    <lineage>
        <taxon>Bacteria</taxon>
        <taxon>Pseudomonadati</taxon>
        <taxon>Pseudomonadota</taxon>
        <taxon>Alphaproteobacteria</taxon>
        <taxon>Hyphomicrobiales</taxon>
        <taxon>Xanthobacteraceae</taxon>
        <taxon>Pseudolabrys</taxon>
    </lineage>
</organism>
<evidence type="ECO:0000256" key="1">
    <source>
        <dbReference type="ARBA" id="ARBA00022553"/>
    </source>
</evidence>
<dbReference type="EMBL" id="CP031417">
    <property type="protein sequence ID" value="AXK84068.1"/>
    <property type="molecule type" value="Genomic_DNA"/>
</dbReference>
<dbReference type="PANTHER" id="PTHR44591">
    <property type="entry name" value="STRESS RESPONSE REGULATOR PROTEIN 1"/>
    <property type="match status" value="1"/>
</dbReference>
<accession>A0A346A4H1</accession>
<sequence length="121" mass="13407">MAKRILTIDDSKTIRDMLRLTLLDAGFEVHQAVDGQEGAGILDKETFDVVITDINMPKMDGYGVIRHMRSLPVHDRTPILVLTTESEGSKRNIARDAGATGWLVKPFDPEQLVATIHKVSP</sequence>
<name>A0A346A4H1_9HYPH</name>
<protein>
    <submittedName>
        <fullName evidence="4">Response regulator</fullName>
    </submittedName>
</protein>
<dbReference type="SMART" id="SM00448">
    <property type="entry name" value="REC"/>
    <property type="match status" value="1"/>
</dbReference>
<gene>
    <name evidence="4" type="ORF">DW352_16405</name>
</gene>
<reference evidence="4 5" key="1">
    <citation type="submission" date="2018-07" db="EMBL/GenBank/DDBJ databases">
        <authorList>
            <person name="Quirk P.G."/>
            <person name="Krulwich T.A."/>
        </authorList>
    </citation>
    <scope>NUCLEOTIDE SEQUENCE [LARGE SCALE GENOMIC DNA]</scope>
    <source>
        <strain evidence="4 5">CC-BB4</strain>
    </source>
</reference>
<dbReference type="AlphaFoldDB" id="A0A346A4H1"/>
<dbReference type="Pfam" id="PF00072">
    <property type="entry name" value="Response_reg"/>
    <property type="match status" value="1"/>
</dbReference>
<feature type="domain" description="Response regulatory" evidence="3">
    <location>
        <begin position="4"/>
        <end position="120"/>
    </location>
</feature>